<keyword evidence="2" id="KW-1133">Transmembrane helix</keyword>
<protein>
    <recommendedName>
        <fullName evidence="6">TPM domain-containing protein</fullName>
    </recommendedName>
</protein>
<reference evidence="5" key="1">
    <citation type="journal article" date="2019" name="Int. J. Syst. Evol. Microbiol.">
        <title>The Global Catalogue of Microorganisms (GCM) 10K type strain sequencing project: providing services to taxonomists for standard genome sequencing and annotation.</title>
        <authorList>
            <consortium name="The Broad Institute Genomics Platform"/>
            <consortium name="The Broad Institute Genome Sequencing Center for Infectious Disease"/>
            <person name="Wu L."/>
            <person name="Ma J."/>
        </authorList>
    </citation>
    <scope>NUCLEOTIDE SEQUENCE [LARGE SCALE GENOMIC DNA]</scope>
    <source>
        <strain evidence="5">KCTC 42087</strain>
    </source>
</reference>
<feature type="signal peptide" evidence="3">
    <location>
        <begin position="1"/>
        <end position="22"/>
    </location>
</feature>
<gene>
    <name evidence="4" type="ORF">ACFPZN_14520</name>
</gene>
<accession>A0ABW0ZWI7</accession>
<evidence type="ECO:0000256" key="2">
    <source>
        <dbReference type="SAM" id="Phobius"/>
    </source>
</evidence>
<feature type="region of interest" description="Disordered" evidence="1">
    <location>
        <begin position="203"/>
        <end position="307"/>
    </location>
</feature>
<proteinExistence type="predicted"/>
<sequence length="307" mass="31071">MLLLFGVMTIGFAVPGTMPASAATGPAMVLDLANVLREAEIRPIADSIPGRVKVYTTRVPSTRTAMEQWIKDRRTSTDTVVVGYHPTLDYLYITASASSGFTNSDLSAATSAFGRSARTTRDPTRAYVALLQSLRGNAPAGTPTTDPAPTPSFSAPTYNPPDIDTDPDVSTGRRRGGGIGKFIIFGVIALVVLAVAGIAKLATSGNKKPPMPPGPGGPPMGAPMPGAPMPGAVPPPPGPGAPYPPQPGHGAPPPPPGQGYPPAPPGGGYPPPPPAGPGYQQPPPAPPGPGYPPPPPPGQGGPPPQGW</sequence>
<evidence type="ECO:0008006" key="6">
    <source>
        <dbReference type="Google" id="ProtNLM"/>
    </source>
</evidence>
<feature type="chain" id="PRO_5045181497" description="TPM domain-containing protein" evidence="3">
    <location>
        <begin position="23"/>
        <end position="307"/>
    </location>
</feature>
<evidence type="ECO:0000256" key="3">
    <source>
        <dbReference type="SAM" id="SignalP"/>
    </source>
</evidence>
<dbReference type="EMBL" id="JBHSON010000017">
    <property type="protein sequence ID" value="MFC5746837.1"/>
    <property type="molecule type" value="Genomic_DNA"/>
</dbReference>
<feature type="compositionally biased region" description="Pro residues" evidence="1">
    <location>
        <begin position="209"/>
        <end position="307"/>
    </location>
</feature>
<keyword evidence="2" id="KW-0472">Membrane</keyword>
<keyword evidence="3" id="KW-0732">Signal</keyword>
<evidence type="ECO:0000313" key="4">
    <source>
        <dbReference type="EMBL" id="MFC5746837.1"/>
    </source>
</evidence>
<dbReference type="Proteomes" id="UP001596074">
    <property type="component" value="Unassembled WGS sequence"/>
</dbReference>
<comment type="caution">
    <text evidence="4">The sequence shown here is derived from an EMBL/GenBank/DDBJ whole genome shotgun (WGS) entry which is preliminary data.</text>
</comment>
<organism evidence="4 5">
    <name type="scientific">Actinomadura rugatobispora</name>
    <dbReference type="NCBI Taxonomy" id="1994"/>
    <lineage>
        <taxon>Bacteria</taxon>
        <taxon>Bacillati</taxon>
        <taxon>Actinomycetota</taxon>
        <taxon>Actinomycetes</taxon>
        <taxon>Streptosporangiales</taxon>
        <taxon>Thermomonosporaceae</taxon>
        <taxon>Actinomadura</taxon>
    </lineage>
</organism>
<feature type="region of interest" description="Disordered" evidence="1">
    <location>
        <begin position="135"/>
        <end position="172"/>
    </location>
</feature>
<name>A0ABW0ZWI7_9ACTN</name>
<evidence type="ECO:0000256" key="1">
    <source>
        <dbReference type="SAM" id="MobiDB-lite"/>
    </source>
</evidence>
<keyword evidence="5" id="KW-1185">Reference proteome</keyword>
<dbReference type="RefSeq" id="WP_378282455.1">
    <property type="nucleotide sequence ID" value="NZ_JBHSON010000017.1"/>
</dbReference>
<keyword evidence="2" id="KW-0812">Transmembrane</keyword>
<evidence type="ECO:0000313" key="5">
    <source>
        <dbReference type="Proteomes" id="UP001596074"/>
    </source>
</evidence>
<feature type="transmembrane region" description="Helical" evidence="2">
    <location>
        <begin position="182"/>
        <end position="202"/>
    </location>
</feature>
<feature type="compositionally biased region" description="Low complexity" evidence="1">
    <location>
        <begin position="138"/>
        <end position="157"/>
    </location>
</feature>